<organism evidence="1 2">
    <name type="scientific">Drosophila hydei</name>
    <name type="common">Fruit fly</name>
    <dbReference type="NCBI Taxonomy" id="7224"/>
    <lineage>
        <taxon>Eukaryota</taxon>
        <taxon>Metazoa</taxon>
        <taxon>Ecdysozoa</taxon>
        <taxon>Arthropoda</taxon>
        <taxon>Hexapoda</taxon>
        <taxon>Insecta</taxon>
        <taxon>Pterygota</taxon>
        <taxon>Neoptera</taxon>
        <taxon>Endopterygota</taxon>
        <taxon>Diptera</taxon>
        <taxon>Brachycera</taxon>
        <taxon>Muscomorpha</taxon>
        <taxon>Ephydroidea</taxon>
        <taxon>Drosophilidae</taxon>
        <taxon>Drosophila</taxon>
    </lineage>
</organism>
<dbReference type="GeneID" id="111604890"/>
<evidence type="ECO:0000313" key="1">
    <source>
        <dbReference type="Proteomes" id="UP000504633"/>
    </source>
</evidence>
<protein>
    <submittedName>
        <fullName evidence="2">Uncharacterized protein LOC111604890</fullName>
    </submittedName>
</protein>
<name>A0A6J1MDT6_DROHY</name>
<dbReference type="RefSeq" id="XP_023178901.1">
    <property type="nucleotide sequence ID" value="XM_023323133.1"/>
</dbReference>
<evidence type="ECO:0000313" key="2">
    <source>
        <dbReference type="RefSeq" id="XP_023178901.1"/>
    </source>
</evidence>
<dbReference type="AlphaFoldDB" id="A0A6J1MDT6"/>
<keyword evidence="1" id="KW-1185">Reference proteome</keyword>
<reference evidence="2" key="1">
    <citation type="submission" date="2025-08" db="UniProtKB">
        <authorList>
            <consortium name="RefSeq"/>
        </authorList>
    </citation>
    <scope>IDENTIFICATION</scope>
    <source>
        <strain evidence="2">15085-1641.00</strain>
        <tissue evidence="2">Whole body</tissue>
    </source>
</reference>
<dbReference type="OrthoDB" id="70030at2759"/>
<sequence>MGANNSKPQTVQIPNTSPFQISREVLERVEKATKAEKGPIATTVPVPVPVTAACEHCNRKTTAAAAGGDAAAAGTSGSNEKQAQVQTYQQQQVALSSSWARRSTEIEETQFTKTLDRVHNLFGQPVKWAKANECTADIDKMEKQLINCYHQYGKEPLKCAALAKIYHTFVFNKQVDAVQSTKHDDQDVKGADNN</sequence>
<accession>A0A6J1MDT6</accession>
<proteinExistence type="predicted"/>
<dbReference type="KEGG" id="dhe:111604890"/>
<dbReference type="OMA" id="QYHRFVF"/>
<gene>
    <name evidence="2" type="primary">LOC111604890</name>
</gene>
<dbReference type="Proteomes" id="UP000504633">
    <property type="component" value="Unplaced"/>
</dbReference>